<keyword evidence="2 5" id="KW-0812">Transmembrane</keyword>
<evidence type="ECO:0000256" key="3">
    <source>
        <dbReference type="ARBA" id="ARBA00022989"/>
    </source>
</evidence>
<keyword evidence="4 5" id="KW-0472">Membrane</keyword>
<feature type="transmembrane region" description="Helical" evidence="5">
    <location>
        <begin position="87"/>
        <end position="104"/>
    </location>
</feature>
<proteinExistence type="predicted"/>
<dbReference type="PANTHER" id="PTHR11814">
    <property type="entry name" value="SULFATE TRANSPORTER"/>
    <property type="match status" value="1"/>
</dbReference>
<dbReference type="InterPro" id="IPR001902">
    <property type="entry name" value="SLC26A/SulP_fam"/>
</dbReference>
<dbReference type="GO" id="GO:0055085">
    <property type="term" value="P:transmembrane transport"/>
    <property type="evidence" value="ECO:0007669"/>
    <property type="project" value="InterPro"/>
</dbReference>
<comment type="subcellular location">
    <subcellularLocation>
        <location evidence="1">Membrane</location>
        <topology evidence="1">Multi-pass membrane protein</topology>
    </subcellularLocation>
</comment>
<feature type="domain" description="SLC26A/SulP transporter" evidence="6">
    <location>
        <begin position="56"/>
        <end position="308"/>
    </location>
</feature>
<sequence>MATEIVRNNFPIISTIRQQQQQFYKIKEKISNLFEFIKNHLPIIYWLPKYNWRNSFFGDVSGGLTMAVLAIPQGIAHSALTEVEPVHSLYTAIFLAFFYILFGTSRHNSLVKKAIQKVMLKYNKLKNETNFENNDEIFDYFNNTLPMDFINGTNSNFPFSKSSTDLNNLKPIHMATAIMFTSEFLTCYFSEQVMSGFVVGGSIHVFFAQISHIMSISVPKRNGAGYLYYRIYDLLEYSSEIHLPTVTFSISAIIFLIFGKEILAPWLADVFLFPIPYELVLAIIVITATKFAEIPERYEVNVVGDIPTLQYCVAVHITVAKIVERRYNYKICYRQELYALGLSSMFSSLPVYISFNVISYNESLIWLMSMMFTICFDVGEGLALAVAFAVLTTIINGKLPWHLLARNDDGNYCEMESKQLKSINSNLIKMFDATNFHETIPRNVIIEHLDDVYNL</sequence>
<accession>A0A1I8ES94</accession>
<organism evidence="7">
    <name type="scientific">Wuchereria bancrofti</name>
    <dbReference type="NCBI Taxonomy" id="6293"/>
    <lineage>
        <taxon>Eukaryota</taxon>
        <taxon>Metazoa</taxon>
        <taxon>Ecdysozoa</taxon>
        <taxon>Nematoda</taxon>
        <taxon>Chromadorea</taxon>
        <taxon>Rhabditida</taxon>
        <taxon>Spirurina</taxon>
        <taxon>Spiruromorpha</taxon>
        <taxon>Filarioidea</taxon>
        <taxon>Onchocercidae</taxon>
        <taxon>Wuchereria</taxon>
    </lineage>
</organism>
<name>A0A1I8ES94_WUCBA</name>
<dbReference type="InterPro" id="IPR011547">
    <property type="entry name" value="SLC26A/SulP_dom"/>
</dbReference>
<evidence type="ECO:0000259" key="6">
    <source>
        <dbReference type="Pfam" id="PF00916"/>
    </source>
</evidence>
<dbReference type="Pfam" id="PF00916">
    <property type="entry name" value="Sulfate_transp"/>
    <property type="match status" value="1"/>
</dbReference>
<dbReference type="AlphaFoldDB" id="A0A1I8ES94"/>
<protein>
    <submittedName>
        <fullName evidence="7">Sulfate_transp domain-containing protein</fullName>
    </submittedName>
</protein>
<feature type="transmembrane region" description="Helical" evidence="5">
    <location>
        <begin position="56"/>
        <end position="75"/>
    </location>
</feature>
<feature type="transmembrane region" description="Helical" evidence="5">
    <location>
        <begin position="364"/>
        <end position="391"/>
    </location>
</feature>
<dbReference type="GO" id="GO:0016020">
    <property type="term" value="C:membrane"/>
    <property type="evidence" value="ECO:0007669"/>
    <property type="project" value="UniProtKB-SubCell"/>
</dbReference>
<feature type="transmembrane region" description="Helical" evidence="5">
    <location>
        <begin position="337"/>
        <end position="358"/>
    </location>
</feature>
<evidence type="ECO:0000256" key="2">
    <source>
        <dbReference type="ARBA" id="ARBA00022692"/>
    </source>
</evidence>
<reference evidence="7" key="1">
    <citation type="submission" date="2016-11" db="UniProtKB">
        <authorList>
            <consortium name="WormBaseParasite"/>
        </authorList>
    </citation>
    <scope>IDENTIFICATION</scope>
    <source>
        <strain evidence="7">pt0022</strain>
    </source>
</reference>
<feature type="transmembrane region" description="Helical" evidence="5">
    <location>
        <begin position="241"/>
        <end position="258"/>
    </location>
</feature>
<keyword evidence="3 5" id="KW-1133">Transmembrane helix</keyword>
<dbReference type="WBParaSite" id="maker-PairedContig_451-snap-gene-0.4-mRNA-1">
    <property type="protein sequence ID" value="maker-PairedContig_451-snap-gene-0.4-mRNA-1"/>
    <property type="gene ID" value="maker-PairedContig_451-snap-gene-0.4"/>
</dbReference>
<dbReference type="STRING" id="6293.A0A1I8ES94"/>
<feature type="transmembrane region" description="Helical" evidence="5">
    <location>
        <begin position="270"/>
        <end position="288"/>
    </location>
</feature>
<evidence type="ECO:0000313" key="7">
    <source>
        <dbReference type="WBParaSite" id="maker-PairedContig_451-snap-gene-0.4-mRNA-1"/>
    </source>
</evidence>
<evidence type="ECO:0000256" key="1">
    <source>
        <dbReference type="ARBA" id="ARBA00004141"/>
    </source>
</evidence>
<evidence type="ECO:0000256" key="4">
    <source>
        <dbReference type="ARBA" id="ARBA00023136"/>
    </source>
</evidence>
<evidence type="ECO:0000256" key="5">
    <source>
        <dbReference type="SAM" id="Phobius"/>
    </source>
</evidence>